<dbReference type="OrthoDB" id="3542212at2759"/>
<proteinExistence type="predicted"/>
<dbReference type="PANTHER" id="PTHR42052">
    <property type="entry name" value="ABM DOMAIN-CONTAINING PROTEIN"/>
    <property type="match status" value="1"/>
</dbReference>
<keyword evidence="2" id="KW-1185">Reference proteome</keyword>
<dbReference type="EMBL" id="KZ679007">
    <property type="protein sequence ID" value="PSS25268.1"/>
    <property type="molecule type" value="Genomic_DNA"/>
</dbReference>
<evidence type="ECO:0000313" key="1">
    <source>
        <dbReference type="EMBL" id="PSS25268.1"/>
    </source>
</evidence>
<protein>
    <recommendedName>
        <fullName evidence="3">ABM domain-containing protein</fullName>
    </recommendedName>
</protein>
<dbReference type="Gene3D" id="3.30.70.100">
    <property type="match status" value="2"/>
</dbReference>
<dbReference type="GeneID" id="36574363"/>
<accession>A0A2T3BAE3</accession>
<evidence type="ECO:0008006" key="3">
    <source>
        <dbReference type="Google" id="ProtNLM"/>
    </source>
</evidence>
<dbReference type="AlphaFoldDB" id="A0A2T3BAE3"/>
<evidence type="ECO:0000313" key="2">
    <source>
        <dbReference type="Proteomes" id="UP000241818"/>
    </source>
</evidence>
<dbReference type="Proteomes" id="UP000241818">
    <property type="component" value="Unassembled WGS sequence"/>
</dbReference>
<organism evidence="1 2">
    <name type="scientific">Amorphotheca resinae ATCC 22711</name>
    <dbReference type="NCBI Taxonomy" id="857342"/>
    <lineage>
        <taxon>Eukaryota</taxon>
        <taxon>Fungi</taxon>
        <taxon>Dikarya</taxon>
        <taxon>Ascomycota</taxon>
        <taxon>Pezizomycotina</taxon>
        <taxon>Leotiomycetes</taxon>
        <taxon>Helotiales</taxon>
        <taxon>Amorphothecaceae</taxon>
        <taxon>Amorphotheca</taxon>
    </lineage>
</organism>
<gene>
    <name evidence="1" type="ORF">M430DRAFT_33037</name>
</gene>
<reference evidence="1 2" key="1">
    <citation type="journal article" date="2018" name="New Phytol.">
        <title>Comparative genomics and transcriptomics depict ericoid mycorrhizal fungi as versatile saprotrophs and plant mutualists.</title>
        <authorList>
            <person name="Martino E."/>
            <person name="Morin E."/>
            <person name="Grelet G.A."/>
            <person name="Kuo A."/>
            <person name="Kohler A."/>
            <person name="Daghino S."/>
            <person name="Barry K.W."/>
            <person name="Cichocki N."/>
            <person name="Clum A."/>
            <person name="Dockter R.B."/>
            <person name="Hainaut M."/>
            <person name="Kuo R.C."/>
            <person name="LaButti K."/>
            <person name="Lindahl B.D."/>
            <person name="Lindquist E.A."/>
            <person name="Lipzen A."/>
            <person name="Khouja H.R."/>
            <person name="Magnuson J."/>
            <person name="Murat C."/>
            <person name="Ohm R.A."/>
            <person name="Singer S.W."/>
            <person name="Spatafora J.W."/>
            <person name="Wang M."/>
            <person name="Veneault-Fourrey C."/>
            <person name="Henrissat B."/>
            <person name="Grigoriev I.V."/>
            <person name="Martin F.M."/>
            <person name="Perotto S."/>
        </authorList>
    </citation>
    <scope>NUCLEOTIDE SEQUENCE [LARGE SCALE GENOMIC DNA]</scope>
    <source>
        <strain evidence="1 2">ATCC 22711</strain>
    </source>
</reference>
<dbReference type="InParanoid" id="A0A2T3BAE3"/>
<dbReference type="PANTHER" id="PTHR42052:SF1">
    <property type="entry name" value="ABM DOMAIN-CONTAINING PROTEIN"/>
    <property type="match status" value="1"/>
</dbReference>
<name>A0A2T3BAE3_AMORE</name>
<dbReference type="RefSeq" id="XP_024723867.1">
    <property type="nucleotide sequence ID" value="XM_024866282.1"/>
</dbReference>
<sequence length="226" mass="25895">MTVTEFAILPLNHPLTKDNSTLPEPLIEKLQTAKKVLESSARYPFHYFQQIEDPSTIYLIGKWGSVAEHEEFLSSAENQALLDLLKDDITMSVDGDRKMTMWHLDTDVFVLNISSGEKSVFTAPAISCNRHFVPAEKKEAFVKKFQEIRGLLEAYTKPFKVIGGWRIEKEVVEGKEREEWALFSGFESVDHHFAFAKTEEFTKYKEIISFVDGFEVRHLTSIKGLS</sequence>